<evidence type="ECO:0000313" key="4">
    <source>
        <dbReference type="Proteomes" id="UP000580517"/>
    </source>
</evidence>
<dbReference type="Proteomes" id="UP000580517">
    <property type="component" value="Unassembled WGS sequence"/>
</dbReference>
<dbReference type="PRINTS" id="PR00081">
    <property type="entry name" value="GDHRDH"/>
</dbReference>
<evidence type="ECO:0000313" key="3">
    <source>
        <dbReference type="EMBL" id="NYT36488.1"/>
    </source>
</evidence>
<accession>A0A853F9L5</accession>
<comment type="similarity">
    <text evidence="1">Belongs to the short-chain dehydrogenases/reductases (SDR) family.</text>
</comment>
<evidence type="ECO:0000256" key="1">
    <source>
        <dbReference type="ARBA" id="ARBA00006484"/>
    </source>
</evidence>
<dbReference type="NCBIfam" id="NF009466">
    <property type="entry name" value="PRK12826.1-2"/>
    <property type="match status" value="1"/>
</dbReference>
<name>A0A853F9L5_9BURK</name>
<dbReference type="InterPro" id="IPR036291">
    <property type="entry name" value="NAD(P)-bd_dom_sf"/>
</dbReference>
<dbReference type="PANTHER" id="PTHR42879:SF2">
    <property type="entry name" value="3-OXOACYL-[ACYL-CARRIER-PROTEIN] REDUCTASE FABG"/>
    <property type="match status" value="1"/>
</dbReference>
<comment type="caution">
    <text evidence="3">The sequence shown here is derived from an EMBL/GenBank/DDBJ whole genome shotgun (WGS) entry which is preliminary data.</text>
</comment>
<sequence length="252" mass="26237">MTAAGRTALITGAARGIGLAIATRLALDGHPVIMLDASQDVVDAAAGLTERGLQAKGLRLDISDENAVRSLPQACRDWWPQLAIVVNNAGISPKHQGRKRDVLDMPIEEWRRVLDVNLTGTFLVTQTCLPTLVAAGWGRIIMITSQAARTRTPVPGAHYSATKSGMTGLARVLAGEVAQHGITVNCVAPGRIQSAMTAEAGNDVNAKHSATVPLARLGLPEEVAATVAFLASEGAGYTTGATIDVNGGSFML</sequence>
<dbReference type="OrthoDB" id="8888385at2"/>
<dbReference type="InterPro" id="IPR050259">
    <property type="entry name" value="SDR"/>
</dbReference>
<dbReference type="AlphaFoldDB" id="A0A853F9L5"/>
<dbReference type="Pfam" id="PF13561">
    <property type="entry name" value="adh_short_C2"/>
    <property type="match status" value="1"/>
</dbReference>
<dbReference type="InterPro" id="IPR002347">
    <property type="entry name" value="SDR_fam"/>
</dbReference>
<dbReference type="Gene3D" id="3.40.50.720">
    <property type="entry name" value="NAD(P)-binding Rossmann-like Domain"/>
    <property type="match status" value="1"/>
</dbReference>
<dbReference type="FunFam" id="3.40.50.720:FF:000173">
    <property type="entry name" value="3-oxoacyl-[acyl-carrier protein] reductase"/>
    <property type="match status" value="1"/>
</dbReference>
<gene>
    <name evidence="3" type="ORF">H0A68_06350</name>
</gene>
<dbReference type="PRINTS" id="PR00080">
    <property type="entry name" value="SDRFAMILY"/>
</dbReference>
<dbReference type="PANTHER" id="PTHR42879">
    <property type="entry name" value="3-OXOACYL-(ACYL-CARRIER-PROTEIN) REDUCTASE"/>
    <property type="match status" value="1"/>
</dbReference>
<evidence type="ECO:0000256" key="2">
    <source>
        <dbReference type="ARBA" id="ARBA00023002"/>
    </source>
</evidence>
<dbReference type="RefSeq" id="WP_129968461.1">
    <property type="nucleotide sequence ID" value="NZ_JACCEW010000002.1"/>
</dbReference>
<dbReference type="GO" id="GO:0016491">
    <property type="term" value="F:oxidoreductase activity"/>
    <property type="evidence" value="ECO:0007669"/>
    <property type="project" value="UniProtKB-KW"/>
</dbReference>
<reference evidence="3 4" key="1">
    <citation type="submission" date="2020-07" db="EMBL/GenBank/DDBJ databases">
        <title>Taxonomic revisions and descriptions of new bacterial species based on genomic comparisons in the high-G+C-content subgroup of the family Alcaligenaceae.</title>
        <authorList>
            <person name="Szabo A."/>
            <person name="Felfoldi T."/>
        </authorList>
    </citation>
    <scope>NUCLEOTIDE SEQUENCE [LARGE SCALE GENOMIC DNA]</scope>
    <source>
        <strain evidence="3 4">DSM 25264</strain>
    </source>
</reference>
<dbReference type="EMBL" id="JACCEW010000002">
    <property type="protein sequence ID" value="NYT36488.1"/>
    <property type="molecule type" value="Genomic_DNA"/>
</dbReference>
<dbReference type="SUPFAM" id="SSF51735">
    <property type="entry name" value="NAD(P)-binding Rossmann-fold domains"/>
    <property type="match status" value="1"/>
</dbReference>
<organism evidence="3 4">
    <name type="scientific">Allopusillimonas soli</name>
    <dbReference type="NCBI Taxonomy" id="659016"/>
    <lineage>
        <taxon>Bacteria</taxon>
        <taxon>Pseudomonadati</taxon>
        <taxon>Pseudomonadota</taxon>
        <taxon>Betaproteobacteria</taxon>
        <taxon>Burkholderiales</taxon>
        <taxon>Alcaligenaceae</taxon>
        <taxon>Allopusillimonas</taxon>
    </lineage>
</organism>
<protein>
    <submittedName>
        <fullName evidence="3">SDR family oxidoreductase</fullName>
    </submittedName>
</protein>
<keyword evidence="4" id="KW-1185">Reference proteome</keyword>
<keyword evidence="2" id="KW-0560">Oxidoreductase</keyword>
<proteinExistence type="inferred from homology"/>